<comment type="similarity">
    <text evidence="5">Belongs to the EXORDIUM family.</text>
</comment>
<dbReference type="GO" id="GO:0048046">
    <property type="term" value="C:apoplast"/>
    <property type="evidence" value="ECO:0007669"/>
    <property type="project" value="UniProtKB-SubCell"/>
</dbReference>
<sequence length="324" mass="33323">MASSISALLAMVVLLCTVELCWSMGGGGSRKLASLYTPPPLILQYHNGPLLTGKLPLSVVWYGDFTPSQHAIVVDFLNSLHQPSSSSAGHPTVSTWWRTVEKYSAALPKSQPASSSFAAGVVMPVLAGQNLDSAYSLGKTLTRAQISQLASKHAPSAAGGRSLTLVLTSADVTVEGFCMGGCGTHGSHPPSSAYVWVGNSASQCPGTCAWPFHQPIYGPQSPPLVAPNGDVGVDGMIINIASLLAAAVTNPLGNGYYQGAAGAPLEAASACPGMYGTGSYPGYAGNLLVDPTTGASFNAVGLNGRKYLLPALWDPQTRSCSTLV</sequence>
<dbReference type="OMA" id="VDGMAIN"/>
<feature type="chain" id="PRO_5023897508" evidence="6">
    <location>
        <begin position="24"/>
        <end position="324"/>
    </location>
</feature>
<evidence type="ECO:0000256" key="1">
    <source>
        <dbReference type="ARBA" id="ARBA00004271"/>
    </source>
</evidence>
<organism evidence="7">
    <name type="scientific">Nymphaea colorata</name>
    <name type="common">pocket water lily</name>
    <dbReference type="NCBI Taxonomy" id="210225"/>
    <lineage>
        <taxon>Eukaryota</taxon>
        <taxon>Viridiplantae</taxon>
        <taxon>Streptophyta</taxon>
        <taxon>Embryophyta</taxon>
        <taxon>Tracheophyta</taxon>
        <taxon>Spermatophyta</taxon>
        <taxon>Magnoliopsida</taxon>
        <taxon>Nymphaeales</taxon>
        <taxon>Nymphaeaceae</taxon>
        <taxon>Nymphaea</taxon>
    </lineage>
</organism>
<evidence type="ECO:0000256" key="5">
    <source>
        <dbReference type="ARBA" id="ARBA00023591"/>
    </source>
</evidence>
<dbReference type="PANTHER" id="PTHR31279">
    <property type="entry name" value="PROTEIN EXORDIUM-LIKE 5"/>
    <property type="match status" value="1"/>
</dbReference>
<keyword evidence="2" id="KW-0052">Apoplast</keyword>
<dbReference type="OrthoDB" id="2017091at2759"/>
<name>A0A5K0YY68_9MAGN</name>
<dbReference type="Gramene" id="NC12G0185160.1">
    <property type="protein sequence ID" value="NC12G0185160.1:cds"/>
    <property type="gene ID" value="NC12G0185160"/>
</dbReference>
<gene>
    <name evidence="7" type="ORF">NYM_LOCUS8400</name>
</gene>
<evidence type="ECO:0000256" key="6">
    <source>
        <dbReference type="SAM" id="SignalP"/>
    </source>
</evidence>
<evidence type="ECO:0000256" key="3">
    <source>
        <dbReference type="ARBA" id="ARBA00022525"/>
    </source>
</evidence>
<evidence type="ECO:0000313" key="7">
    <source>
        <dbReference type="EMBL" id="VVV81703.1"/>
    </source>
</evidence>
<accession>A0A5K0YY68</accession>
<feature type="signal peptide" evidence="6">
    <location>
        <begin position="1"/>
        <end position="23"/>
    </location>
</feature>
<comment type="subcellular location">
    <subcellularLocation>
        <location evidence="1">Secreted</location>
        <location evidence="1">Extracellular space</location>
        <location evidence="1">Apoplast</location>
    </subcellularLocation>
</comment>
<dbReference type="EMBL" id="LR721777">
    <property type="protein sequence ID" value="VVV81703.1"/>
    <property type="molecule type" value="Genomic_DNA"/>
</dbReference>
<evidence type="ECO:0000256" key="4">
    <source>
        <dbReference type="ARBA" id="ARBA00022729"/>
    </source>
</evidence>
<keyword evidence="3" id="KW-0964">Secreted</keyword>
<reference evidence="7" key="1">
    <citation type="submission" date="2019-09" db="EMBL/GenBank/DDBJ databases">
        <authorList>
            <person name="Zhang L."/>
        </authorList>
    </citation>
    <scope>NUCLEOTIDE SEQUENCE</scope>
</reference>
<proteinExistence type="inferred from homology"/>
<protein>
    <submittedName>
        <fullName evidence="7">Uncharacterized protein</fullName>
    </submittedName>
</protein>
<dbReference type="PANTHER" id="PTHR31279:SF54">
    <property type="entry name" value="PROTEIN EXORDIUM-RELATED"/>
    <property type="match status" value="1"/>
</dbReference>
<dbReference type="Pfam" id="PF04674">
    <property type="entry name" value="Phi_1"/>
    <property type="match status" value="1"/>
</dbReference>
<evidence type="ECO:0000256" key="2">
    <source>
        <dbReference type="ARBA" id="ARBA00022523"/>
    </source>
</evidence>
<dbReference type="InterPro" id="IPR006766">
    <property type="entry name" value="EXORDIUM-like"/>
</dbReference>
<keyword evidence="4 6" id="KW-0732">Signal</keyword>
<dbReference type="AlphaFoldDB" id="A0A5K0YY68"/>